<dbReference type="AlphaFoldDB" id="Q6EB13"/>
<accession>Q6EB13</accession>
<protein>
    <submittedName>
        <fullName evidence="1">Tgh116</fullName>
    </submittedName>
</protein>
<sequence>MEKHSMEKEKILKKCKNFKSENKLLKAYSNFSLFLYFSSIFNNSSKAKPFS</sequence>
<name>Q6EB13_CAMJU</name>
<dbReference type="EMBL" id="AY501977">
    <property type="protein sequence ID" value="AAS99072.1"/>
    <property type="molecule type" value="Genomic_DNA"/>
</dbReference>
<organism evidence="1">
    <name type="scientific">Campylobacter jejuni</name>
    <dbReference type="NCBI Taxonomy" id="197"/>
    <lineage>
        <taxon>Bacteria</taxon>
        <taxon>Pseudomonadati</taxon>
        <taxon>Campylobacterota</taxon>
        <taxon>Epsilonproteobacteria</taxon>
        <taxon>Campylobacterales</taxon>
        <taxon>Campylobacteraceae</taxon>
        <taxon>Campylobacter</taxon>
    </lineage>
</organism>
<evidence type="ECO:0000313" key="1">
    <source>
        <dbReference type="EMBL" id="AAS99072.1"/>
    </source>
</evidence>
<proteinExistence type="predicted"/>
<reference evidence="1" key="1">
    <citation type="journal article" date="2004" name="J. Bacteriol.">
        <title>Identification of Campylobacter jejuni ATCC 43431-specific genes by whole microbial genome comparisons.</title>
        <authorList>
            <person name="Poly F."/>
            <person name="Threadgill D."/>
            <person name="Stintzi A."/>
        </authorList>
    </citation>
    <scope>NUCLEOTIDE SEQUENCE</scope>
    <source>
        <strain evidence="1">TGH 9011</strain>
    </source>
</reference>